<feature type="region of interest" description="Disordered" evidence="1">
    <location>
        <begin position="1"/>
        <end position="96"/>
    </location>
</feature>
<evidence type="ECO:0000313" key="3">
    <source>
        <dbReference type="Proteomes" id="UP001596226"/>
    </source>
</evidence>
<organism evidence="2 3">
    <name type="scientific">Micromonospora vulcania</name>
    <dbReference type="NCBI Taxonomy" id="1441873"/>
    <lineage>
        <taxon>Bacteria</taxon>
        <taxon>Bacillati</taxon>
        <taxon>Actinomycetota</taxon>
        <taxon>Actinomycetes</taxon>
        <taxon>Micromonosporales</taxon>
        <taxon>Micromonosporaceae</taxon>
        <taxon>Micromonospora</taxon>
    </lineage>
</organism>
<proteinExistence type="predicted"/>
<dbReference type="Proteomes" id="UP001596226">
    <property type="component" value="Unassembled WGS sequence"/>
</dbReference>
<evidence type="ECO:0000313" key="2">
    <source>
        <dbReference type="EMBL" id="MFC5923354.1"/>
    </source>
</evidence>
<dbReference type="RefSeq" id="WP_377507906.1">
    <property type="nucleotide sequence ID" value="NZ_JBHSQS010000004.1"/>
</dbReference>
<feature type="compositionally biased region" description="Low complexity" evidence="1">
    <location>
        <begin position="20"/>
        <end position="33"/>
    </location>
</feature>
<protein>
    <submittedName>
        <fullName evidence="2">Uncharacterized protein</fullName>
    </submittedName>
</protein>
<keyword evidence="3" id="KW-1185">Reference proteome</keyword>
<dbReference type="EMBL" id="JBHSQS010000004">
    <property type="protein sequence ID" value="MFC5923354.1"/>
    <property type="molecule type" value="Genomic_DNA"/>
</dbReference>
<gene>
    <name evidence="2" type="ORF">ACFQGL_08375</name>
</gene>
<evidence type="ECO:0000256" key="1">
    <source>
        <dbReference type="SAM" id="MobiDB-lite"/>
    </source>
</evidence>
<accession>A0ABW1H198</accession>
<sequence length="448" mass="46365">MTSNEAAKASNPDSAEAIARPTTTAPTTPPQRTTQDDAPARADTAAPMPPPVKAPDQSRQTEQAQRAEGPPATATPAAKGDAQAAPTTPTPAPPTTITADTVAARAVVLDGAQNGLVLTNFKTRAYTIGMNGDTSSISLANDKRAYTTILDGQNGNLWAANNVNSRSLSANQVDLDGPNNHIKFCHSKTRTYTVGIDGEHSSMSFAHPDTRQYKLLLNGTTGDLWAANNLNSPSVTATNMSAANTVSSKIVAANQVDLDGTNNHIKFCHSKTRTYTVGISGDQSSMSFANPDTRAYTVVIDGVHGDISLSNADLAEEFDVADGHLHAAIPGAVLVIGETGALELADKPYDSAVAGVVSGAGSFAPAMVLDRRPDSDQRRPLALAGKVYCLVDAAHGAVRPGDLLTTSPTRGHAMRVADPLKAVGAILGKALGPLPTGRALVPILVTTS</sequence>
<name>A0ABW1H198_9ACTN</name>
<feature type="compositionally biased region" description="Low complexity" evidence="1">
    <location>
        <begin position="67"/>
        <end position="87"/>
    </location>
</feature>
<reference evidence="3" key="1">
    <citation type="journal article" date="2019" name="Int. J. Syst. Evol. Microbiol.">
        <title>The Global Catalogue of Microorganisms (GCM) 10K type strain sequencing project: providing services to taxonomists for standard genome sequencing and annotation.</title>
        <authorList>
            <consortium name="The Broad Institute Genomics Platform"/>
            <consortium name="The Broad Institute Genome Sequencing Center for Infectious Disease"/>
            <person name="Wu L."/>
            <person name="Ma J."/>
        </authorList>
    </citation>
    <scope>NUCLEOTIDE SEQUENCE [LARGE SCALE GENOMIC DNA]</scope>
    <source>
        <strain evidence="3">CGMCC 4.7144</strain>
    </source>
</reference>
<comment type="caution">
    <text evidence="2">The sequence shown here is derived from an EMBL/GenBank/DDBJ whole genome shotgun (WGS) entry which is preliminary data.</text>
</comment>